<dbReference type="EMBL" id="CAMGYJ010000003">
    <property type="protein sequence ID" value="CAI0392359.1"/>
    <property type="molecule type" value="Genomic_DNA"/>
</dbReference>
<evidence type="ECO:0000313" key="2">
    <source>
        <dbReference type="EMBL" id="CAI0392359.1"/>
    </source>
</evidence>
<evidence type="ECO:0000313" key="3">
    <source>
        <dbReference type="Proteomes" id="UP001154282"/>
    </source>
</evidence>
<evidence type="ECO:0000256" key="1">
    <source>
        <dbReference type="SAM" id="MobiDB-lite"/>
    </source>
</evidence>
<dbReference type="Proteomes" id="UP001154282">
    <property type="component" value="Unassembled WGS sequence"/>
</dbReference>
<feature type="compositionally biased region" description="Basic and acidic residues" evidence="1">
    <location>
        <begin position="61"/>
        <end position="71"/>
    </location>
</feature>
<dbReference type="AlphaFoldDB" id="A0AAV0I5C9"/>
<organism evidence="2 3">
    <name type="scientific">Linum tenue</name>
    <dbReference type="NCBI Taxonomy" id="586396"/>
    <lineage>
        <taxon>Eukaryota</taxon>
        <taxon>Viridiplantae</taxon>
        <taxon>Streptophyta</taxon>
        <taxon>Embryophyta</taxon>
        <taxon>Tracheophyta</taxon>
        <taxon>Spermatophyta</taxon>
        <taxon>Magnoliopsida</taxon>
        <taxon>eudicotyledons</taxon>
        <taxon>Gunneridae</taxon>
        <taxon>Pentapetalae</taxon>
        <taxon>rosids</taxon>
        <taxon>fabids</taxon>
        <taxon>Malpighiales</taxon>
        <taxon>Linaceae</taxon>
        <taxon>Linum</taxon>
    </lineage>
</organism>
<gene>
    <name evidence="2" type="ORF">LITE_LOCUS7513</name>
</gene>
<keyword evidence="3" id="KW-1185">Reference proteome</keyword>
<proteinExistence type="predicted"/>
<feature type="region of interest" description="Disordered" evidence="1">
    <location>
        <begin position="38"/>
        <end position="85"/>
    </location>
</feature>
<protein>
    <submittedName>
        <fullName evidence="2">Uncharacterized protein</fullName>
    </submittedName>
</protein>
<feature type="compositionally biased region" description="Polar residues" evidence="1">
    <location>
        <begin position="45"/>
        <end position="60"/>
    </location>
</feature>
<comment type="caution">
    <text evidence="2">The sequence shown here is derived from an EMBL/GenBank/DDBJ whole genome shotgun (WGS) entry which is preliminary data.</text>
</comment>
<accession>A0AAV0I5C9</accession>
<sequence>KSSSNTDLLSIPCSPLLSPFPFLESQTIVEHQINYPFFPRPRSAGSGSETSTKMTRTTASGRRDEREKETEVGSLPPSLSRSDSDLRSPFLFLIYDRLERKQIATAKTMANGDEKTSRRLRNFFRCGSN</sequence>
<feature type="non-terminal residue" evidence="2">
    <location>
        <position position="1"/>
    </location>
</feature>
<reference evidence="2" key="1">
    <citation type="submission" date="2022-08" db="EMBL/GenBank/DDBJ databases">
        <authorList>
            <person name="Gutierrez-Valencia J."/>
        </authorList>
    </citation>
    <scope>NUCLEOTIDE SEQUENCE</scope>
</reference>
<name>A0AAV0I5C9_9ROSI</name>